<dbReference type="Gene3D" id="3.40.50.720">
    <property type="entry name" value="NAD(P)-binding Rossmann-like Domain"/>
    <property type="match status" value="1"/>
</dbReference>
<feature type="binding site" evidence="13">
    <location>
        <begin position="92"/>
        <end position="94"/>
    </location>
    <ligand>
        <name>NAD(+)</name>
        <dbReference type="ChEBI" id="CHEBI:57540"/>
    </ligand>
</feature>
<comment type="pathway">
    <text evidence="9 13">Amino-acid biosynthesis; L-lysine biosynthesis via DAP pathway; (S)-tetrahydrodipicolinate from L-aspartate: step 4/4.</text>
</comment>
<protein>
    <recommendedName>
        <fullName evidence="10 13">4-hydroxy-tetrahydrodipicolinate reductase</fullName>
        <shortName evidence="13">HTPA reductase</shortName>
        <ecNumber evidence="10 13">1.17.1.8</ecNumber>
    </recommendedName>
</protein>
<feature type="binding site" evidence="13">
    <location>
        <position position="37"/>
    </location>
    <ligand>
        <name>NADP(+)</name>
        <dbReference type="ChEBI" id="CHEBI:58349"/>
    </ligand>
</feature>
<evidence type="ECO:0000256" key="5">
    <source>
        <dbReference type="ARBA" id="ARBA00022915"/>
    </source>
</evidence>
<dbReference type="SUPFAM" id="SSF51735">
    <property type="entry name" value="NAD(P)-binding Rossmann-fold domains"/>
    <property type="match status" value="1"/>
</dbReference>
<dbReference type="PIRSF" id="PIRSF000161">
    <property type="entry name" value="DHPR"/>
    <property type="match status" value="1"/>
</dbReference>
<proteinExistence type="inferred from homology"/>
<comment type="subcellular location">
    <subcellularLocation>
        <location evidence="13">Cytoplasm</location>
    </subcellularLocation>
</comment>
<dbReference type="PROSITE" id="PS01298">
    <property type="entry name" value="DAPB"/>
    <property type="match status" value="1"/>
</dbReference>
<evidence type="ECO:0000256" key="6">
    <source>
        <dbReference type="ARBA" id="ARBA00023002"/>
    </source>
</evidence>
<evidence type="ECO:0000256" key="2">
    <source>
        <dbReference type="ARBA" id="ARBA00022490"/>
    </source>
</evidence>
<evidence type="ECO:0000256" key="7">
    <source>
        <dbReference type="ARBA" id="ARBA00023027"/>
    </source>
</evidence>
<feature type="binding site" evidence="13">
    <location>
        <position position="150"/>
    </location>
    <ligand>
        <name>(S)-2,3,4,5-tetrahydrodipicolinate</name>
        <dbReference type="ChEBI" id="CHEBI:16845"/>
    </ligand>
</feature>
<dbReference type="Pfam" id="PF05173">
    <property type="entry name" value="DapB_C"/>
    <property type="match status" value="1"/>
</dbReference>
<evidence type="ECO:0000256" key="10">
    <source>
        <dbReference type="ARBA" id="ARBA00038983"/>
    </source>
</evidence>
<dbReference type="Gene3D" id="3.30.360.10">
    <property type="entry name" value="Dihydrodipicolinate Reductase, domain 2"/>
    <property type="match status" value="1"/>
</dbReference>
<dbReference type="PANTHER" id="PTHR20836">
    <property type="entry name" value="DIHYDRODIPICOLINATE REDUCTASE"/>
    <property type="match status" value="1"/>
</dbReference>
<evidence type="ECO:0000313" key="16">
    <source>
        <dbReference type="EMBL" id="MBM3318477.1"/>
    </source>
</evidence>
<dbReference type="PANTHER" id="PTHR20836:SF0">
    <property type="entry name" value="4-HYDROXY-TETRAHYDRODIPICOLINATE REDUCTASE 1, CHLOROPLASTIC-RELATED"/>
    <property type="match status" value="1"/>
</dbReference>
<sequence length="265" mass="27425">MEPLRIALCGAAGRMGAAIVAAVEGEPGLRLVRAIERPGHPLLGRPAGGVELTERLDLRAGECDAILDFSAAAATPGIARAALAAATPLVSGVTGLGDREMQALAEAARRIAVVHAANMSFGVALLERALAAAAERLPDGYDIEIVEMHHRRKQDAPSGTAMRLAALLERMRPASTRLYGRGPAAGARKPGEIAIHSLRGGDVFGEHRVVFAGPGERLEWVHRAESRAAFAAGAVAAARFVRGRGPGLYGMAEVFGIKAGQTGGA</sequence>
<dbReference type="EC" id="1.17.1.8" evidence="10 13"/>
<dbReference type="HAMAP" id="MF_00102">
    <property type="entry name" value="DapB"/>
    <property type="match status" value="1"/>
</dbReference>
<keyword evidence="2 13" id="KW-0963">Cytoplasm</keyword>
<gene>
    <name evidence="13" type="primary">dapB</name>
    <name evidence="16" type="ORF">FJY75_11560</name>
</gene>
<feature type="active site" description="Proton donor/acceptor" evidence="13">
    <location>
        <position position="149"/>
    </location>
</feature>
<dbReference type="GO" id="GO:0009089">
    <property type="term" value="P:lysine biosynthetic process via diaminopimelate"/>
    <property type="evidence" value="ECO:0007669"/>
    <property type="project" value="UniProtKB-UniRule"/>
</dbReference>
<evidence type="ECO:0000259" key="14">
    <source>
        <dbReference type="Pfam" id="PF01113"/>
    </source>
</evidence>
<dbReference type="GO" id="GO:0050661">
    <property type="term" value="F:NADP binding"/>
    <property type="evidence" value="ECO:0007669"/>
    <property type="project" value="UniProtKB-UniRule"/>
</dbReference>
<evidence type="ECO:0000256" key="9">
    <source>
        <dbReference type="ARBA" id="ARBA00037922"/>
    </source>
</evidence>
<evidence type="ECO:0000259" key="15">
    <source>
        <dbReference type="Pfam" id="PF05173"/>
    </source>
</evidence>
<dbReference type="Proteomes" id="UP000748308">
    <property type="component" value="Unassembled WGS sequence"/>
</dbReference>
<comment type="caution">
    <text evidence="16">The sequence shown here is derived from an EMBL/GenBank/DDBJ whole genome shotgun (WGS) entry which is preliminary data.</text>
</comment>
<dbReference type="GO" id="GO:0016726">
    <property type="term" value="F:oxidoreductase activity, acting on CH or CH2 groups, NAD or NADP as acceptor"/>
    <property type="evidence" value="ECO:0007669"/>
    <property type="project" value="UniProtKB-UniRule"/>
</dbReference>
<feature type="domain" description="Dihydrodipicolinate reductase N-terminal" evidence="14">
    <location>
        <begin position="5"/>
        <end position="119"/>
    </location>
</feature>
<dbReference type="InterPro" id="IPR022664">
    <property type="entry name" value="DapB_N_CS"/>
</dbReference>
<dbReference type="GO" id="GO:0019877">
    <property type="term" value="P:diaminopimelate biosynthetic process"/>
    <property type="evidence" value="ECO:0007669"/>
    <property type="project" value="UniProtKB-UniRule"/>
</dbReference>
<evidence type="ECO:0000256" key="11">
    <source>
        <dbReference type="ARBA" id="ARBA00049080"/>
    </source>
</evidence>
<dbReference type="SUPFAM" id="SSF55347">
    <property type="entry name" value="Glyceraldehyde-3-phosphate dehydrogenase-like, C-terminal domain"/>
    <property type="match status" value="1"/>
</dbReference>
<keyword evidence="7 13" id="KW-0520">NAD</keyword>
<evidence type="ECO:0000256" key="12">
    <source>
        <dbReference type="ARBA" id="ARBA00049396"/>
    </source>
</evidence>
<feature type="active site" description="Proton donor" evidence="13">
    <location>
        <position position="153"/>
    </location>
</feature>
<keyword evidence="8 13" id="KW-0457">Lysine biosynthesis</keyword>
<comment type="catalytic activity">
    <reaction evidence="11 13">
        <text>(S)-2,3,4,5-tetrahydrodipicolinate + NADP(+) + H2O = (2S,4S)-4-hydroxy-2,3,4,5-tetrahydrodipicolinate + NADPH + H(+)</text>
        <dbReference type="Rhea" id="RHEA:35331"/>
        <dbReference type="ChEBI" id="CHEBI:15377"/>
        <dbReference type="ChEBI" id="CHEBI:15378"/>
        <dbReference type="ChEBI" id="CHEBI:16845"/>
        <dbReference type="ChEBI" id="CHEBI:57783"/>
        <dbReference type="ChEBI" id="CHEBI:58349"/>
        <dbReference type="ChEBI" id="CHEBI:67139"/>
        <dbReference type="EC" id="1.17.1.8"/>
    </reaction>
</comment>
<dbReference type="Pfam" id="PF01113">
    <property type="entry name" value="DapB_N"/>
    <property type="match status" value="1"/>
</dbReference>
<comment type="similarity">
    <text evidence="1 13">Belongs to the DapB family.</text>
</comment>
<reference evidence="16" key="1">
    <citation type="submission" date="2019-03" db="EMBL/GenBank/DDBJ databases">
        <title>Lake Tanganyika Metagenome-Assembled Genomes (MAGs).</title>
        <authorList>
            <person name="Tran P."/>
        </authorList>
    </citation>
    <scope>NUCLEOTIDE SEQUENCE</scope>
    <source>
        <strain evidence="16">M_DeepCast_400m_m2_100</strain>
    </source>
</reference>
<dbReference type="AlphaFoldDB" id="A0A937XDU7"/>
<evidence type="ECO:0000256" key="4">
    <source>
        <dbReference type="ARBA" id="ARBA00022857"/>
    </source>
</evidence>
<feature type="binding site" evidence="13">
    <location>
        <begin position="116"/>
        <end position="119"/>
    </location>
    <ligand>
        <name>NAD(+)</name>
        <dbReference type="ChEBI" id="CHEBI:57540"/>
    </ligand>
</feature>
<feature type="binding site" evidence="13">
    <location>
        <position position="36"/>
    </location>
    <ligand>
        <name>NAD(+)</name>
        <dbReference type="ChEBI" id="CHEBI:57540"/>
    </ligand>
</feature>
<comment type="catalytic activity">
    <reaction evidence="12 13">
        <text>(S)-2,3,4,5-tetrahydrodipicolinate + NAD(+) + H2O = (2S,4S)-4-hydroxy-2,3,4,5-tetrahydrodipicolinate + NADH + H(+)</text>
        <dbReference type="Rhea" id="RHEA:35323"/>
        <dbReference type="ChEBI" id="CHEBI:15377"/>
        <dbReference type="ChEBI" id="CHEBI:15378"/>
        <dbReference type="ChEBI" id="CHEBI:16845"/>
        <dbReference type="ChEBI" id="CHEBI:57540"/>
        <dbReference type="ChEBI" id="CHEBI:57945"/>
        <dbReference type="ChEBI" id="CHEBI:67139"/>
        <dbReference type="EC" id="1.17.1.8"/>
    </reaction>
</comment>
<evidence type="ECO:0000256" key="3">
    <source>
        <dbReference type="ARBA" id="ARBA00022605"/>
    </source>
</evidence>
<evidence type="ECO:0000256" key="8">
    <source>
        <dbReference type="ARBA" id="ARBA00023154"/>
    </source>
</evidence>
<dbReference type="GO" id="GO:0008839">
    <property type="term" value="F:4-hydroxy-tetrahydrodipicolinate reductase"/>
    <property type="evidence" value="ECO:0007669"/>
    <property type="project" value="UniProtKB-UniRule"/>
</dbReference>
<keyword evidence="4 13" id="KW-0521">NADP</keyword>
<organism evidence="16 17">
    <name type="scientific">Eiseniibacteriota bacterium</name>
    <dbReference type="NCBI Taxonomy" id="2212470"/>
    <lineage>
        <taxon>Bacteria</taxon>
        <taxon>Candidatus Eiseniibacteriota</taxon>
    </lineage>
</organism>
<dbReference type="InterPro" id="IPR000846">
    <property type="entry name" value="DapB_N"/>
</dbReference>
<feature type="domain" description="Dihydrodipicolinate reductase C-terminal" evidence="15">
    <location>
        <begin position="122"/>
        <end position="254"/>
    </location>
</feature>
<dbReference type="InterPro" id="IPR023940">
    <property type="entry name" value="DHDPR_bac"/>
</dbReference>
<feature type="binding site" evidence="13">
    <location>
        <begin position="159"/>
        <end position="160"/>
    </location>
    <ligand>
        <name>(S)-2,3,4,5-tetrahydrodipicolinate</name>
        <dbReference type="ChEBI" id="CHEBI:16845"/>
    </ligand>
</feature>
<keyword evidence="6 13" id="KW-0560">Oxidoreductase</keyword>
<dbReference type="GO" id="GO:0005737">
    <property type="term" value="C:cytoplasm"/>
    <property type="evidence" value="ECO:0007669"/>
    <property type="project" value="UniProtKB-SubCell"/>
</dbReference>
<evidence type="ECO:0000313" key="17">
    <source>
        <dbReference type="Proteomes" id="UP000748308"/>
    </source>
</evidence>
<dbReference type="GO" id="GO:0051287">
    <property type="term" value="F:NAD binding"/>
    <property type="evidence" value="ECO:0007669"/>
    <property type="project" value="UniProtKB-UniRule"/>
</dbReference>
<dbReference type="NCBIfam" id="TIGR00036">
    <property type="entry name" value="dapB"/>
    <property type="match status" value="1"/>
</dbReference>
<evidence type="ECO:0000256" key="13">
    <source>
        <dbReference type="HAMAP-Rule" id="MF_00102"/>
    </source>
</evidence>
<dbReference type="EMBL" id="VGIY01000371">
    <property type="protein sequence ID" value="MBM3318477.1"/>
    <property type="molecule type" value="Genomic_DNA"/>
</dbReference>
<keyword evidence="3 13" id="KW-0028">Amino-acid biosynthesis</keyword>
<feature type="binding site" evidence="13">
    <location>
        <begin position="10"/>
        <end position="15"/>
    </location>
    <ligand>
        <name>NAD(+)</name>
        <dbReference type="ChEBI" id="CHEBI:57540"/>
    </ligand>
</feature>
<comment type="subunit">
    <text evidence="13">Homotetramer.</text>
</comment>
<dbReference type="CDD" id="cd02274">
    <property type="entry name" value="DHDPR_N"/>
    <property type="match status" value="1"/>
</dbReference>
<comment type="function">
    <text evidence="13">Catalyzes the conversion of 4-hydroxy-tetrahydrodipicolinate (HTPA) to tetrahydrodipicolinate.</text>
</comment>
<name>A0A937XDU7_UNCEI</name>
<dbReference type="InterPro" id="IPR022663">
    <property type="entry name" value="DapB_C"/>
</dbReference>
<dbReference type="InterPro" id="IPR036291">
    <property type="entry name" value="NAD(P)-bd_dom_sf"/>
</dbReference>
<accession>A0A937XDU7</accession>
<keyword evidence="5 13" id="KW-0220">Diaminopimelate biosynthesis</keyword>
<dbReference type="FunFam" id="3.30.360.10:FF:000009">
    <property type="entry name" value="4-hydroxy-tetrahydrodipicolinate reductase"/>
    <property type="match status" value="1"/>
</dbReference>
<evidence type="ECO:0000256" key="1">
    <source>
        <dbReference type="ARBA" id="ARBA00006642"/>
    </source>
</evidence>
<comment type="caution">
    <text evidence="13">Was originally thought to be a dihydrodipicolinate reductase (DHDPR), catalyzing the conversion of dihydrodipicolinate to tetrahydrodipicolinate. However, it was shown in E.coli that the substrate of the enzymatic reaction is not dihydrodipicolinate (DHDP) but in fact (2S,4S)-4-hydroxy-2,3,4,5-tetrahydrodipicolinic acid (HTPA), the product released by the DapA-catalyzed reaction.</text>
</comment>